<gene>
    <name evidence="3" type="ORF">CYJ76_08655</name>
</gene>
<dbReference type="Proteomes" id="UP000234206">
    <property type="component" value="Unassembled WGS sequence"/>
</dbReference>
<feature type="chain" id="PRO_5014140530" evidence="2">
    <location>
        <begin position="30"/>
        <end position="429"/>
    </location>
</feature>
<accession>A0A2I1P9D7</accession>
<evidence type="ECO:0000313" key="3">
    <source>
        <dbReference type="EMBL" id="PKZ41237.1"/>
    </source>
</evidence>
<keyword evidence="2" id="KW-0732">Signal</keyword>
<protein>
    <submittedName>
        <fullName evidence="3">DUF3238 domain-containing protein</fullName>
    </submittedName>
</protein>
<evidence type="ECO:0000256" key="1">
    <source>
        <dbReference type="SAM" id="MobiDB-lite"/>
    </source>
</evidence>
<keyword evidence="4" id="KW-1185">Reference proteome</keyword>
<feature type="region of interest" description="Disordered" evidence="1">
    <location>
        <begin position="111"/>
        <end position="130"/>
    </location>
</feature>
<evidence type="ECO:0000313" key="4">
    <source>
        <dbReference type="Proteomes" id="UP000234206"/>
    </source>
</evidence>
<dbReference type="InterPro" id="IPR021631">
    <property type="entry name" value="DUF3238"/>
</dbReference>
<reference evidence="3 4" key="1">
    <citation type="submission" date="2017-12" db="EMBL/GenBank/DDBJ databases">
        <title>Phylogenetic diversity of female urinary microbiome.</title>
        <authorList>
            <person name="Thomas-White K."/>
            <person name="Wolfe A.J."/>
        </authorList>
    </citation>
    <scope>NUCLEOTIDE SEQUENCE [LARGE SCALE GENOMIC DNA]</scope>
    <source>
        <strain evidence="3 4">UMB1298</strain>
    </source>
</reference>
<dbReference type="EMBL" id="PKIZ01000016">
    <property type="protein sequence ID" value="PKZ41237.1"/>
    <property type="molecule type" value="Genomic_DNA"/>
</dbReference>
<proteinExistence type="predicted"/>
<dbReference type="RefSeq" id="WP_070704718.1">
    <property type="nucleotide sequence ID" value="NZ_PKIZ01000016.1"/>
</dbReference>
<comment type="caution">
    <text evidence="3">The sequence shown here is derived from an EMBL/GenBank/DDBJ whole genome shotgun (WGS) entry which is preliminary data.</text>
</comment>
<dbReference type="AlphaFoldDB" id="A0A2I1P9D7"/>
<name>A0A2I1P9D7_9MICO</name>
<organism evidence="3 4">
    <name type="scientific">Kytococcus schroeteri</name>
    <dbReference type="NCBI Taxonomy" id="138300"/>
    <lineage>
        <taxon>Bacteria</taxon>
        <taxon>Bacillati</taxon>
        <taxon>Actinomycetota</taxon>
        <taxon>Actinomycetes</taxon>
        <taxon>Micrococcales</taxon>
        <taxon>Kytococcaceae</taxon>
        <taxon>Kytococcus</taxon>
    </lineage>
</organism>
<evidence type="ECO:0000256" key="2">
    <source>
        <dbReference type="SAM" id="SignalP"/>
    </source>
</evidence>
<dbReference type="Pfam" id="PF11579">
    <property type="entry name" value="DUF3238"/>
    <property type="match status" value="1"/>
</dbReference>
<sequence>MRPSTALRLLTTATLLTGSIAGLGLPATANEEGLSATYSGDEVRITVDGRPVTVLSTDDSDPLVRTMVLQDAAGNQYQATEYLTEALAPVALDSTADSAQSVDEAKTSGYYSETEGTVTDSRSDEVTYSGSTTVRPALAPVATLVEGTDRTVLAVASTDAEGTTVLKNGEPLGAISEDGSIVDEEPSLLAADSYEFAAEAPNGETQSVTINDAGTTAALNGAMYTSYKTYIPGARAAVPSGLACNPRWTWGKIWFKGDNRSWVSGYNQTTRSRTAALVIADWRNGKREVTLTRHVSPTVRYADGTSTRPVASATASPAGMYLRDVSINSSSAQFTLKHKIGNPLCFSAGPITYQLRGTVYRNGSANYYGHSIDVPRHEVHAMSDRRGTWRKVQNRYSESFMCLSAPQLAFPLTRCPGQRAWTAYFTKSI</sequence>
<feature type="signal peptide" evidence="2">
    <location>
        <begin position="1"/>
        <end position="29"/>
    </location>
</feature>
<dbReference type="OrthoDB" id="5117915at2"/>